<dbReference type="EnsemblMetazoa" id="SSS_778s_mrna">
    <property type="protein sequence ID" value="KAF7492929.1"/>
    <property type="gene ID" value="SSS_778"/>
</dbReference>
<dbReference type="Pfam" id="PF08395">
    <property type="entry name" value="7tm_7"/>
    <property type="match status" value="1"/>
</dbReference>
<feature type="transmembrane region" description="Helical" evidence="7">
    <location>
        <begin position="171"/>
        <end position="192"/>
    </location>
</feature>
<comment type="subcellular location">
    <subcellularLocation>
        <location evidence="1">Cell membrane</location>
        <topology evidence="1">Multi-pass membrane protein</topology>
    </subcellularLocation>
</comment>
<feature type="transmembrane region" description="Helical" evidence="7">
    <location>
        <begin position="128"/>
        <end position="151"/>
    </location>
</feature>
<feature type="transmembrane region" description="Helical" evidence="7">
    <location>
        <begin position="233"/>
        <end position="254"/>
    </location>
</feature>
<feature type="transmembrane region" description="Helical" evidence="7">
    <location>
        <begin position="266"/>
        <end position="299"/>
    </location>
</feature>
<evidence type="ECO:0000256" key="1">
    <source>
        <dbReference type="ARBA" id="ARBA00004651"/>
    </source>
</evidence>
<accession>A0A834VF89</accession>
<organism evidence="8">
    <name type="scientific">Sarcoptes scabiei</name>
    <name type="common">Itch mite</name>
    <name type="synonym">Acarus scabiei</name>
    <dbReference type="NCBI Taxonomy" id="52283"/>
    <lineage>
        <taxon>Eukaryota</taxon>
        <taxon>Metazoa</taxon>
        <taxon>Ecdysozoa</taxon>
        <taxon>Arthropoda</taxon>
        <taxon>Chelicerata</taxon>
        <taxon>Arachnida</taxon>
        <taxon>Acari</taxon>
        <taxon>Acariformes</taxon>
        <taxon>Sarcoptiformes</taxon>
        <taxon>Astigmata</taxon>
        <taxon>Psoroptidia</taxon>
        <taxon>Sarcoptoidea</taxon>
        <taxon>Sarcoptidae</taxon>
        <taxon>Sarcoptinae</taxon>
        <taxon>Sarcoptes</taxon>
    </lineage>
</organism>
<evidence type="ECO:0000256" key="5">
    <source>
        <dbReference type="ARBA" id="ARBA00023136"/>
    </source>
</evidence>
<evidence type="ECO:0000313" key="10">
    <source>
        <dbReference type="Proteomes" id="UP000070412"/>
    </source>
</evidence>
<keyword evidence="5 7" id="KW-0472">Membrane</keyword>
<dbReference type="Proteomes" id="UP000070412">
    <property type="component" value="Unassembled WGS sequence"/>
</dbReference>
<name>A0A834VF89_SARSC</name>
<reference evidence="10" key="1">
    <citation type="journal article" date="2020" name="PLoS Negl. Trop. Dis.">
        <title>High-quality nuclear genome for Sarcoptes scabiei-A critical resource for a neglected parasite.</title>
        <authorList>
            <person name="Korhonen P.K."/>
            <person name="Gasser R.B."/>
            <person name="Ma G."/>
            <person name="Wang T."/>
            <person name="Stroehlein A.J."/>
            <person name="Young N.D."/>
            <person name="Ang C.S."/>
            <person name="Fernando D.D."/>
            <person name="Lu H.C."/>
            <person name="Taylor S."/>
            <person name="Reynolds S.L."/>
            <person name="Mofiz E."/>
            <person name="Najaraj S.H."/>
            <person name="Gowda H."/>
            <person name="Madugundu A."/>
            <person name="Renuse S."/>
            <person name="Holt D."/>
            <person name="Pandey A."/>
            <person name="Papenfuss A.T."/>
            <person name="Fischer K."/>
        </authorList>
    </citation>
    <scope>NUCLEOTIDE SEQUENCE [LARGE SCALE GENOMIC DNA]</scope>
</reference>
<keyword evidence="10" id="KW-1185">Reference proteome</keyword>
<evidence type="ECO:0000256" key="4">
    <source>
        <dbReference type="ARBA" id="ARBA00022989"/>
    </source>
</evidence>
<dbReference type="GO" id="GO:0050909">
    <property type="term" value="P:sensory perception of taste"/>
    <property type="evidence" value="ECO:0007669"/>
    <property type="project" value="InterPro"/>
</dbReference>
<feature type="transmembrane region" description="Helical" evidence="7">
    <location>
        <begin position="43"/>
        <end position="60"/>
    </location>
</feature>
<evidence type="ECO:0000256" key="2">
    <source>
        <dbReference type="ARBA" id="ARBA00022475"/>
    </source>
</evidence>
<evidence type="ECO:0000313" key="9">
    <source>
        <dbReference type="EnsemblMetazoa" id="KAF7492929.1"/>
    </source>
</evidence>
<keyword evidence="4 7" id="KW-1133">Transmembrane helix</keyword>
<sequence length="510" mass="58785">MKQTDQVLSKIIFLFILFLLIQSLCFGYDFKVSNLFHSRSYHRFFSFVCVCFVVYILLPLRREVNLIAIMDHVKGYNSQMLNRNTFTIPKLAYESYFKIFGLISSGLDFGQRYGPVKQDKTSTNLKRFYCQFVCLLLWFFAIRSFVLMFIYDREIQIMLGDLTGFWNDYRMYYLMPTFYYALQTAIIATTFLRNEQELAWLVPFVSIKQMQTNSIRTAKYDTNNHEKRTQITIIMNNLIVLVCVSLVGMLYTLTAYENMDDATFKLFIPWIVVHCVWIFYMSGINMFTMTYFNLVCLILSNRFKQVCKDIEALAESDPGPLGSKNNALSTLYYEHNEICELVDESNSFWQSFIFFNYLCHIPCNCYVLYNLFFSEFDDLLAIVTWTVFLHTILFLAFISLSAADVSAEAHSPYTALHTLSLLQLPIDLEVNMSTFLHRVRGPTIGFSCLDLFVITNASISNTIAAVASYFLIVADFSRSTAAANAAEKREQAAKALGNITSTVAPAIEPQ</sequence>
<evidence type="ECO:0008006" key="11">
    <source>
        <dbReference type="Google" id="ProtNLM"/>
    </source>
</evidence>
<evidence type="ECO:0000256" key="3">
    <source>
        <dbReference type="ARBA" id="ARBA00022692"/>
    </source>
</evidence>
<reference evidence="9" key="3">
    <citation type="submission" date="2022-06" db="UniProtKB">
        <authorList>
            <consortium name="EnsemblMetazoa"/>
        </authorList>
    </citation>
    <scope>IDENTIFICATION</scope>
</reference>
<evidence type="ECO:0000256" key="6">
    <source>
        <dbReference type="ARBA" id="ARBA00023170"/>
    </source>
</evidence>
<evidence type="ECO:0000313" key="8">
    <source>
        <dbReference type="EMBL" id="KAF7492929.1"/>
    </source>
</evidence>
<dbReference type="PANTHER" id="PTHR21421">
    <property type="entry name" value="GUSTATORY RECEPTOR"/>
    <property type="match status" value="1"/>
</dbReference>
<dbReference type="GO" id="GO:0005886">
    <property type="term" value="C:plasma membrane"/>
    <property type="evidence" value="ECO:0007669"/>
    <property type="project" value="UniProtKB-SubCell"/>
</dbReference>
<keyword evidence="3 7" id="KW-0812">Transmembrane</keyword>
<keyword evidence="6" id="KW-0675">Receptor</keyword>
<dbReference type="GO" id="GO:0051606">
    <property type="term" value="P:detection of stimulus"/>
    <property type="evidence" value="ECO:0007669"/>
    <property type="project" value="UniProtKB-ARBA"/>
</dbReference>
<reference evidence="8" key="2">
    <citation type="submission" date="2020-01" db="EMBL/GenBank/DDBJ databases">
        <authorList>
            <person name="Korhonen P.K.K."/>
            <person name="Guangxu M.G."/>
            <person name="Wang T.W."/>
            <person name="Stroehlein A.J.S."/>
            <person name="Young N.D."/>
            <person name="Ang C.-S.A."/>
            <person name="Fernando D.W.F."/>
            <person name="Lu H.L."/>
            <person name="Taylor S.T."/>
            <person name="Ehtesham M.E.M."/>
            <person name="Najaraj S.H.N."/>
            <person name="Harsha G.H.G."/>
            <person name="Madugundu A.M."/>
            <person name="Renuse S.R."/>
            <person name="Holt D.H."/>
            <person name="Pandey A.P."/>
            <person name="Papenfuss A.P."/>
            <person name="Gasser R.B.G."/>
            <person name="Fischer K.F."/>
        </authorList>
    </citation>
    <scope>NUCLEOTIDE SEQUENCE</scope>
    <source>
        <strain evidence="8">SSS_KF_BRIS2020</strain>
    </source>
</reference>
<proteinExistence type="predicted"/>
<protein>
    <recommendedName>
        <fullName evidence="11">Gustatory receptor</fullName>
    </recommendedName>
</protein>
<feature type="transmembrane region" description="Helical" evidence="7">
    <location>
        <begin position="379"/>
        <end position="400"/>
    </location>
</feature>
<dbReference type="GO" id="GO:0038023">
    <property type="term" value="F:signaling receptor activity"/>
    <property type="evidence" value="ECO:0007669"/>
    <property type="project" value="UniProtKB-ARBA"/>
</dbReference>
<evidence type="ECO:0000256" key="7">
    <source>
        <dbReference type="SAM" id="Phobius"/>
    </source>
</evidence>
<dbReference type="PANTHER" id="PTHR21421:SF29">
    <property type="entry name" value="GUSTATORY RECEPTOR 5A FOR TREHALOSE-RELATED"/>
    <property type="match status" value="1"/>
</dbReference>
<gene>
    <name evidence="8" type="ORF">SSS_778</name>
</gene>
<dbReference type="AlphaFoldDB" id="A0A834VF89"/>
<dbReference type="InterPro" id="IPR013604">
    <property type="entry name" value="7TM_chemorcpt"/>
</dbReference>
<dbReference type="OrthoDB" id="6478931at2759"/>
<dbReference type="EMBL" id="WVUK01000056">
    <property type="protein sequence ID" value="KAF7492929.1"/>
    <property type="molecule type" value="Genomic_DNA"/>
</dbReference>
<keyword evidence="2" id="KW-1003">Cell membrane</keyword>